<dbReference type="eggNOG" id="ENOG502SNUP">
    <property type="taxonomic scope" value="Eukaryota"/>
</dbReference>
<proteinExistence type="predicted"/>
<protein>
    <recommendedName>
        <fullName evidence="3">Prolyl 4-hydroxylase alpha subunit Fe(2+) 2OG dioxygenase domain-containing protein</fullName>
    </recommendedName>
</protein>
<dbReference type="AlphaFoldDB" id="S8E3K8"/>
<evidence type="ECO:0000313" key="2">
    <source>
        <dbReference type="Proteomes" id="UP000015241"/>
    </source>
</evidence>
<accession>S8E3K8</accession>
<evidence type="ECO:0008006" key="3">
    <source>
        <dbReference type="Google" id="ProtNLM"/>
    </source>
</evidence>
<dbReference type="InParanoid" id="S8E3K8"/>
<dbReference type="Gene3D" id="3.60.130.30">
    <property type="match status" value="1"/>
</dbReference>
<dbReference type="EMBL" id="KE504157">
    <property type="protein sequence ID" value="EPS99377.1"/>
    <property type="molecule type" value="Genomic_DNA"/>
</dbReference>
<organism evidence="1 2">
    <name type="scientific">Fomitopsis schrenkii</name>
    <name type="common">Brown rot fungus</name>
    <dbReference type="NCBI Taxonomy" id="2126942"/>
    <lineage>
        <taxon>Eukaryota</taxon>
        <taxon>Fungi</taxon>
        <taxon>Dikarya</taxon>
        <taxon>Basidiomycota</taxon>
        <taxon>Agaricomycotina</taxon>
        <taxon>Agaricomycetes</taxon>
        <taxon>Polyporales</taxon>
        <taxon>Fomitopsis</taxon>
    </lineage>
</organism>
<dbReference type="OrthoDB" id="2797114at2759"/>
<evidence type="ECO:0000313" key="1">
    <source>
        <dbReference type="EMBL" id="EPS99377.1"/>
    </source>
</evidence>
<name>S8E3K8_FOMSC</name>
<sequence>MDSVICCYAVQRIASFASNTFKVWAPRLYEHYVGHMQALLEHHPELRPNFSNSVFASATVNFGPRTCTYDHRDCANLPYGWCAITALGMFDHKAGGHLVLWDLKIVIEFPAGATVLIPSATLRHSNTDIGPDEERLSFTQYTAGGLFRWVDQGFQPSSCFIHNLADEEREEVRKQLSERWTEGLSLFSTVDELRRGS</sequence>
<dbReference type="HOGENOM" id="CLU_031314_0_0_1"/>
<keyword evidence="2" id="KW-1185">Reference proteome</keyword>
<dbReference type="Proteomes" id="UP000015241">
    <property type="component" value="Unassembled WGS sequence"/>
</dbReference>
<reference evidence="1 2" key="1">
    <citation type="journal article" date="2012" name="Science">
        <title>The Paleozoic origin of enzymatic lignin decomposition reconstructed from 31 fungal genomes.</title>
        <authorList>
            <person name="Floudas D."/>
            <person name="Binder M."/>
            <person name="Riley R."/>
            <person name="Barry K."/>
            <person name="Blanchette R.A."/>
            <person name="Henrissat B."/>
            <person name="Martinez A.T."/>
            <person name="Otillar R."/>
            <person name="Spatafora J.W."/>
            <person name="Yadav J.S."/>
            <person name="Aerts A."/>
            <person name="Benoit I."/>
            <person name="Boyd A."/>
            <person name="Carlson A."/>
            <person name="Copeland A."/>
            <person name="Coutinho P.M."/>
            <person name="de Vries R.P."/>
            <person name="Ferreira P."/>
            <person name="Findley K."/>
            <person name="Foster B."/>
            <person name="Gaskell J."/>
            <person name="Glotzer D."/>
            <person name="Gorecki P."/>
            <person name="Heitman J."/>
            <person name="Hesse C."/>
            <person name="Hori C."/>
            <person name="Igarashi K."/>
            <person name="Jurgens J.A."/>
            <person name="Kallen N."/>
            <person name="Kersten P."/>
            <person name="Kohler A."/>
            <person name="Kuees U."/>
            <person name="Kumar T.K.A."/>
            <person name="Kuo A."/>
            <person name="LaButti K."/>
            <person name="Larrondo L.F."/>
            <person name="Lindquist E."/>
            <person name="Ling A."/>
            <person name="Lombard V."/>
            <person name="Lucas S."/>
            <person name="Lundell T."/>
            <person name="Martin R."/>
            <person name="McLaughlin D.J."/>
            <person name="Morgenstern I."/>
            <person name="Morin E."/>
            <person name="Murat C."/>
            <person name="Nagy L.G."/>
            <person name="Nolan M."/>
            <person name="Ohm R.A."/>
            <person name="Patyshakuliyeva A."/>
            <person name="Rokas A."/>
            <person name="Ruiz-Duenas F.J."/>
            <person name="Sabat G."/>
            <person name="Salamov A."/>
            <person name="Samejima M."/>
            <person name="Schmutz J."/>
            <person name="Slot J.C."/>
            <person name="St John F."/>
            <person name="Stenlid J."/>
            <person name="Sun H."/>
            <person name="Sun S."/>
            <person name="Syed K."/>
            <person name="Tsang A."/>
            <person name="Wiebenga A."/>
            <person name="Young D."/>
            <person name="Pisabarro A."/>
            <person name="Eastwood D.C."/>
            <person name="Martin F."/>
            <person name="Cullen D."/>
            <person name="Grigoriev I.V."/>
            <person name="Hibbett D.S."/>
        </authorList>
    </citation>
    <scope>NUCLEOTIDE SEQUENCE</scope>
    <source>
        <strain evidence="2">FP-58527</strain>
    </source>
</reference>
<gene>
    <name evidence="1" type="ORF">FOMPIDRAFT_1030909</name>
</gene>